<evidence type="ECO:0000313" key="2">
    <source>
        <dbReference type="EMBL" id="SEL07398.1"/>
    </source>
</evidence>
<gene>
    <name evidence="2" type="ORF">SAMN04488526_1828</name>
</gene>
<evidence type="ECO:0000313" key="3">
    <source>
        <dbReference type="Proteomes" id="UP000199283"/>
    </source>
</evidence>
<organism evidence="2 3">
    <name type="scientific">Jannaschia helgolandensis</name>
    <dbReference type="NCBI Taxonomy" id="188906"/>
    <lineage>
        <taxon>Bacteria</taxon>
        <taxon>Pseudomonadati</taxon>
        <taxon>Pseudomonadota</taxon>
        <taxon>Alphaproteobacteria</taxon>
        <taxon>Rhodobacterales</taxon>
        <taxon>Roseobacteraceae</taxon>
        <taxon>Jannaschia</taxon>
    </lineage>
</organism>
<sequence length="463" mass="52292">MRTSNRQAERAARPQNKCYPAGGTIKSDAEQKLEPCQRGVIVAPPSANTDSPRHPPIVLHRGFDTLALAVKANIPEDLFQYLEKEKERADEERRDVLINFNSIQLHLKSHGGSGYRFVASGGDDGASWSFKKPNSKDPWGIRLSFGSYFMAVHGLGAAKAHVDHVLERFGIRFTDTDISMSRVDFCVDLLAPDFVLIPDNFVMSSSTGRRDHITFDDTVGFGKSGRTTSVTVGAVANRQIIIYDKRAEIMAHQKPYWWEIWNHTLRKLNNGPAPYDTLHSERLDPTYHIPTALDPTDPTQSRVWRAEFRAGKNLLKDTWGIRTWADLFEKFGDLCRHSGEVVRYTDPAPLDLNRARWPNHVFWEIACAEMNDDLTEMRSGADPNPLKEIHREQHISTIFRNILGCSIALAALEGKKPADLPNVFDATAQQMKDAVQADSIKTERQLREASERYVFIQKPDAPM</sequence>
<protein>
    <recommendedName>
        <fullName evidence="4">Replication initiation factor</fullName>
    </recommendedName>
</protein>
<name>A0A1H7M8X7_9RHOB</name>
<accession>A0A1H7M8X7</accession>
<evidence type="ECO:0000256" key="1">
    <source>
        <dbReference type="SAM" id="MobiDB-lite"/>
    </source>
</evidence>
<dbReference type="Proteomes" id="UP000199283">
    <property type="component" value="Unassembled WGS sequence"/>
</dbReference>
<proteinExistence type="predicted"/>
<dbReference type="STRING" id="188906.SAMN04488526_1828"/>
<dbReference type="EMBL" id="FNZQ01000003">
    <property type="protein sequence ID" value="SEL07398.1"/>
    <property type="molecule type" value="Genomic_DNA"/>
</dbReference>
<keyword evidence="3" id="KW-1185">Reference proteome</keyword>
<evidence type="ECO:0008006" key="4">
    <source>
        <dbReference type="Google" id="ProtNLM"/>
    </source>
</evidence>
<dbReference type="RefSeq" id="WP_424337503.1">
    <property type="nucleotide sequence ID" value="NZ_JBARZP010000010.1"/>
</dbReference>
<dbReference type="AlphaFoldDB" id="A0A1H7M8X7"/>
<feature type="region of interest" description="Disordered" evidence="1">
    <location>
        <begin position="1"/>
        <end position="24"/>
    </location>
</feature>
<reference evidence="2 3" key="1">
    <citation type="submission" date="2016-10" db="EMBL/GenBank/DDBJ databases">
        <authorList>
            <person name="de Groot N.N."/>
        </authorList>
    </citation>
    <scope>NUCLEOTIDE SEQUENCE [LARGE SCALE GENOMIC DNA]</scope>
    <source>
        <strain evidence="2 3">DSM 14858</strain>
    </source>
</reference>